<reference evidence="1 2" key="1">
    <citation type="submission" date="2019-05" db="EMBL/GenBank/DDBJ databases">
        <title>Mikania micrantha, genome provides insights into the molecular mechanism of rapid growth.</title>
        <authorList>
            <person name="Liu B."/>
        </authorList>
    </citation>
    <scope>NUCLEOTIDE SEQUENCE [LARGE SCALE GENOMIC DNA]</scope>
    <source>
        <strain evidence="1">NLD-2019</strain>
        <tissue evidence="1">Leaf</tissue>
    </source>
</reference>
<protein>
    <submittedName>
        <fullName evidence="1">Uncharacterized protein</fullName>
    </submittedName>
</protein>
<sequence length="85" mass="9490">MASSSSSKIAIPSSKFYMFNGSDDGSHARYLDDLWQSDKAPMMAVIDLDYGNWSSIMVIALRVPLDVPYSCRQAPFQEMDITCSK</sequence>
<accession>A0A5N6LLH0</accession>
<gene>
    <name evidence="1" type="ORF">E3N88_39728</name>
</gene>
<evidence type="ECO:0000313" key="2">
    <source>
        <dbReference type="Proteomes" id="UP000326396"/>
    </source>
</evidence>
<dbReference type="EMBL" id="SZYD01000019">
    <property type="protein sequence ID" value="KAD2392751.1"/>
    <property type="molecule type" value="Genomic_DNA"/>
</dbReference>
<dbReference type="AlphaFoldDB" id="A0A5N6LLH0"/>
<proteinExistence type="predicted"/>
<dbReference type="Proteomes" id="UP000326396">
    <property type="component" value="Linkage Group LG9"/>
</dbReference>
<keyword evidence="2" id="KW-1185">Reference proteome</keyword>
<evidence type="ECO:0000313" key="1">
    <source>
        <dbReference type="EMBL" id="KAD2392751.1"/>
    </source>
</evidence>
<organism evidence="1 2">
    <name type="scientific">Mikania micrantha</name>
    <name type="common">bitter vine</name>
    <dbReference type="NCBI Taxonomy" id="192012"/>
    <lineage>
        <taxon>Eukaryota</taxon>
        <taxon>Viridiplantae</taxon>
        <taxon>Streptophyta</taxon>
        <taxon>Embryophyta</taxon>
        <taxon>Tracheophyta</taxon>
        <taxon>Spermatophyta</taxon>
        <taxon>Magnoliopsida</taxon>
        <taxon>eudicotyledons</taxon>
        <taxon>Gunneridae</taxon>
        <taxon>Pentapetalae</taxon>
        <taxon>asterids</taxon>
        <taxon>campanulids</taxon>
        <taxon>Asterales</taxon>
        <taxon>Asteraceae</taxon>
        <taxon>Asteroideae</taxon>
        <taxon>Heliantheae alliance</taxon>
        <taxon>Eupatorieae</taxon>
        <taxon>Mikania</taxon>
    </lineage>
</organism>
<comment type="caution">
    <text evidence="1">The sequence shown here is derived from an EMBL/GenBank/DDBJ whole genome shotgun (WGS) entry which is preliminary data.</text>
</comment>
<name>A0A5N6LLH0_9ASTR</name>